<dbReference type="EC" id="3.1.2.4" evidence="5"/>
<evidence type="ECO:0000256" key="10">
    <source>
        <dbReference type="ARBA" id="ARBA00024871"/>
    </source>
</evidence>
<evidence type="ECO:0000259" key="12">
    <source>
        <dbReference type="Pfam" id="PF16113"/>
    </source>
</evidence>
<comment type="similarity">
    <text evidence="4">Belongs to the enoyl-CoA hydratase/isomerase family.</text>
</comment>
<dbReference type="InterPro" id="IPR032259">
    <property type="entry name" value="HIBYL-CoA-H"/>
</dbReference>
<protein>
    <recommendedName>
        <fullName evidence="6">3-hydroxyisobutyryl-CoA hydrolase, mitochondrial</fullName>
        <ecNumber evidence="5">3.1.2.4</ecNumber>
    </recommendedName>
    <alternativeName>
        <fullName evidence="11">3-hydroxyisobutyryl-coenzyme A hydrolase</fullName>
    </alternativeName>
</protein>
<evidence type="ECO:0000313" key="13">
    <source>
        <dbReference type="EMBL" id="RMZ93246.1"/>
    </source>
</evidence>
<evidence type="ECO:0000256" key="9">
    <source>
        <dbReference type="ARBA" id="ARBA00023128"/>
    </source>
</evidence>
<name>A0A3M7P2E3_BRAPC</name>
<evidence type="ECO:0000313" key="14">
    <source>
        <dbReference type="Proteomes" id="UP000276133"/>
    </source>
</evidence>
<evidence type="ECO:0000256" key="4">
    <source>
        <dbReference type="ARBA" id="ARBA00005254"/>
    </source>
</evidence>
<comment type="pathway">
    <text evidence="3">Amino-acid degradation; L-valine degradation.</text>
</comment>
<gene>
    <name evidence="13" type="ORF">BpHYR1_053089</name>
</gene>
<keyword evidence="8 13" id="KW-0378">Hydrolase</keyword>
<dbReference type="PANTHER" id="PTHR43176:SF3">
    <property type="entry name" value="3-HYDROXYISOBUTYRYL-COA HYDROLASE, MITOCHONDRIAL"/>
    <property type="match status" value="1"/>
</dbReference>
<dbReference type="UniPathway" id="UPA00362"/>
<keyword evidence="9" id="KW-0496">Mitochondrion</keyword>
<evidence type="ECO:0000256" key="5">
    <source>
        <dbReference type="ARBA" id="ARBA00011915"/>
    </source>
</evidence>
<accession>A0A3M7P2E3</accession>
<comment type="caution">
    <text evidence="13">The sequence shown here is derived from an EMBL/GenBank/DDBJ whole genome shotgun (WGS) entry which is preliminary data.</text>
</comment>
<reference evidence="13 14" key="1">
    <citation type="journal article" date="2018" name="Sci. Rep.">
        <title>Genomic signatures of local adaptation to the degree of environmental predictability in rotifers.</title>
        <authorList>
            <person name="Franch-Gras L."/>
            <person name="Hahn C."/>
            <person name="Garcia-Roger E.M."/>
            <person name="Carmona M.J."/>
            <person name="Serra M."/>
            <person name="Gomez A."/>
        </authorList>
    </citation>
    <scope>NUCLEOTIDE SEQUENCE [LARGE SCALE GENOMIC DNA]</scope>
    <source>
        <strain evidence="13">HYR1</strain>
    </source>
</reference>
<dbReference type="InterPro" id="IPR045004">
    <property type="entry name" value="ECH_dom"/>
</dbReference>
<organism evidence="13 14">
    <name type="scientific">Brachionus plicatilis</name>
    <name type="common">Marine rotifer</name>
    <name type="synonym">Brachionus muelleri</name>
    <dbReference type="NCBI Taxonomy" id="10195"/>
    <lineage>
        <taxon>Eukaryota</taxon>
        <taxon>Metazoa</taxon>
        <taxon>Spiralia</taxon>
        <taxon>Gnathifera</taxon>
        <taxon>Rotifera</taxon>
        <taxon>Eurotatoria</taxon>
        <taxon>Monogononta</taxon>
        <taxon>Pseudotrocha</taxon>
        <taxon>Ploima</taxon>
        <taxon>Brachionidae</taxon>
        <taxon>Brachionus</taxon>
    </lineage>
</organism>
<dbReference type="SUPFAM" id="SSF52096">
    <property type="entry name" value="ClpP/crotonase"/>
    <property type="match status" value="1"/>
</dbReference>
<dbReference type="GO" id="GO:0003860">
    <property type="term" value="F:3-hydroxyisobutyryl-CoA hydrolase activity"/>
    <property type="evidence" value="ECO:0007669"/>
    <property type="project" value="UniProtKB-EC"/>
</dbReference>
<dbReference type="InterPro" id="IPR029045">
    <property type="entry name" value="ClpP/crotonase-like_dom_sf"/>
</dbReference>
<comment type="subcellular location">
    <subcellularLocation>
        <location evidence="2">Mitochondrion</location>
    </subcellularLocation>
</comment>
<dbReference type="Pfam" id="PF16113">
    <property type="entry name" value="ECH_2"/>
    <property type="match status" value="1"/>
</dbReference>
<proteinExistence type="inferred from homology"/>
<dbReference type="Gene3D" id="3.90.226.10">
    <property type="entry name" value="2-enoyl-CoA Hydratase, Chain A, domain 1"/>
    <property type="match status" value="1"/>
</dbReference>
<dbReference type="NCBIfam" id="NF004127">
    <property type="entry name" value="PRK05617.1"/>
    <property type="match status" value="1"/>
</dbReference>
<feature type="domain" description="Enoyl-CoA hydratase/isomerase" evidence="12">
    <location>
        <begin position="18"/>
        <end position="342"/>
    </location>
</feature>
<evidence type="ECO:0000256" key="11">
    <source>
        <dbReference type="ARBA" id="ARBA00031181"/>
    </source>
</evidence>
<dbReference type="GO" id="GO:0005739">
    <property type="term" value="C:mitochondrion"/>
    <property type="evidence" value="ECO:0007669"/>
    <property type="project" value="UniProtKB-SubCell"/>
</dbReference>
<dbReference type="CDD" id="cd06558">
    <property type="entry name" value="crotonase-like"/>
    <property type="match status" value="1"/>
</dbReference>
<sequence length="359" mass="40524">MTSSVSNEVLFNRINQVALITLNRPKQLNSLNLSMAKQMYAYLEDVENDDSIKAVVVKGAGESAFCAGGDVKSIRELCIQGQQDKAMEFFRQEYKLDFKIANFSKPYVALINGVTMGGGVGLSVHGRFRVATEKTLFAMPETAIGFIPDVGGSYFLPRLEGNIGLYLALTGNRLKGEDVKRTGIATHFIRMSNLNNLEQKIFESNNLSYENIDEILEEVCEKVPGEYDSKKISQIFQLNKTIEEMISELEADDSEWSRQQLKLLSKMSPTSLKITLKQLQLGKNMNLKEAFELEHQLCLRFTSFNSDFLEGVRCVLVDKGDKPKWNPSSIKEIDEKTVNWYFDPLPNDRNINLLSSSKL</sequence>
<evidence type="ECO:0000256" key="8">
    <source>
        <dbReference type="ARBA" id="ARBA00022801"/>
    </source>
</evidence>
<evidence type="ECO:0000256" key="7">
    <source>
        <dbReference type="ARBA" id="ARBA00022456"/>
    </source>
</evidence>
<keyword evidence="14" id="KW-1185">Reference proteome</keyword>
<evidence type="ECO:0000256" key="1">
    <source>
        <dbReference type="ARBA" id="ARBA00001709"/>
    </source>
</evidence>
<dbReference type="GO" id="GO:0006574">
    <property type="term" value="P:L-valine catabolic process"/>
    <property type="evidence" value="ECO:0007669"/>
    <property type="project" value="UniProtKB-UniPathway"/>
</dbReference>
<dbReference type="FunFam" id="3.90.226.10:FF:000026">
    <property type="entry name" value="3-hydroxyisobutyryl-CoA hydrolase, mitochondrial"/>
    <property type="match status" value="1"/>
</dbReference>
<dbReference type="AlphaFoldDB" id="A0A3M7P2E3"/>
<dbReference type="OrthoDB" id="1737613at2759"/>
<keyword evidence="7" id="KW-0101">Branched-chain amino acid catabolism</keyword>
<evidence type="ECO:0000256" key="2">
    <source>
        <dbReference type="ARBA" id="ARBA00004173"/>
    </source>
</evidence>
<evidence type="ECO:0000256" key="3">
    <source>
        <dbReference type="ARBA" id="ARBA00005109"/>
    </source>
</evidence>
<evidence type="ECO:0000256" key="6">
    <source>
        <dbReference type="ARBA" id="ARBA00016714"/>
    </source>
</evidence>
<dbReference type="STRING" id="10195.A0A3M7P2E3"/>
<dbReference type="Proteomes" id="UP000276133">
    <property type="component" value="Unassembled WGS sequence"/>
</dbReference>
<dbReference type="EMBL" id="REGN01013966">
    <property type="protein sequence ID" value="RMZ93246.1"/>
    <property type="molecule type" value="Genomic_DNA"/>
</dbReference>
<comment type="catalytic activity">
    <reaction evidence="1">
        <text>3-hydroxy-2-methylpropanoyl-CoA + H2O = 3-hydroxy-2-methylpropanoate + CoA + H(+)</text>
        <dbReference type="Rhea" id="RHEA:20888"/>
        <dbReference type="ChEBI" id="CHEBI:11805"/>
        <dbReference type="ChEBI" id="CHEBI:15377"/>
        <dbReference type="ChEBI" id="CHEBI:15378"/>
        <dbReference type="ChEBI" id="CHEBI:57287"/>
        <dbReference type="ChEBI" id="CHEBI:57340"/>
        <dbReference type="EC" id="3.1.2.4"/>
    </reaction>
</comment>
<dbReference type="PANTHER" id="PTHR43176">
    <property type="entry name" value="3-HYDROXYISOBUTYRYL-COA HYDROLASE-RELATED"/>
    <property type="match status" value="1"/>
</dbReference>
<comment type="function">
    <text evidence="10">Hydrolyzes 3-hydroxyisobutyryl-CoA (HIBYL-CoA), a saline catabolite. Has high activity toward isobutyryl-CoA. Could be an isobutyryl-CoA dehydrogenase that functions in valine catabolism. Also hydrolyzes 3-hydroxypropanoyl-CoA.</text>
</comment>